<sequence>MNQSVIPSEDFGYSHVSTCQKPEQESIRQSAESLKCRRPNTLEFSPSVFGNRDINQKSYVEQPNVLSVCDLFQKSVNKTSTSRSTTSTTLSICAIKRPSFLPIPSQGSSSSGFQKLNDGCISGNSKIIIPAIKTSSLDARSVHFIHTDSGGLLVKNTQLSNYGTCLSFLKRRVGKRSHIFTGKFETMLRSNTRLNSVLCFDKFPTSHKRLFHFTLSRRKGRAFNYPSPNLGDSKCSLHSHTFSSLSSIHRCHSGTLIKNIKLTSFSGQTSSARLRDNYHEQISNSVGTISFEKFDKAVESPVVSSNNLSNVYDVLMESSKKLSQFTNKRYNEQIISPTTIPSEKNGHTINVNIDEANRVFQQRVDPLLRNTSLDVNRLTNRQLHTSTKLPQIHSNESIWPPLIISFHPELVLQFNPSTGLLASLLENKTVLSDSIHNKNVFKSSINSSKDSLHSMTITPITKSEYVSKSEHVPPGITIALTRNLHIHVHPTELSCCLKQPAWCFASSGFYQFGQEEIVILLRRRPNEKLPPLDIFYQYWLIYQALVNYTEKQMKSDINFESFNSQTYNKPFGSAPFRSHDCFFEKLYFANNRFSSSPNANSDMANGYSWLDFKSLASSYCQSINPYGFIFFHPTHQCLLSLHVPNPPFLVALLVHIQEAPWAYRLPSRILLNLGKMSHYYPTTLLSDRDRRALFNCKLGGESFLQLFTNITPFIYPDFMTYMHTEKCTPLPELLFHINGFYAHLKVVKDELDDNITTNNHNNNDESVIVELLIPISSRASLTRFIDARSMESMTFALSADCNPMSDSHLVCSQSEKLLTESKVSLFHNELIFPNDTCSKQSPDVSYFAEQSSSETFETEAISIENTKLKITGLSFVAFSGHASHCSALIIEDGVYISLTNSKFYQLVNGLRSGSDLSILIRSSCNNQPTTVINQVNNDFGNDIANPATINRNVASSVHVKWFKVFDSFLSSASFSSTVTSSCCASSVGVLDIEPFTTFLVPVHYQLWHWAHLNETIISSSENQVCFLSTKPINPPLLRLAWIRFHILNVDQLEIVNTPPCKSITFEHLSNEVAECVVKALQPYLRHLQNCNRTQITLRILLQPPDLVGYQMGASSQEVYTFYNQLHPSNGLRDVDCENGDEIYADALDDILLPVLSTWSNCLRFVNRNSKGNEPLSSVTSDSRYHLDETIQMEFDFCILN</sequence>
<accession>A0A4Z2DHN8</accession>
<dbReference type="GO" id="GO:0016197">
    <property type="term" value="P:endosomal transport"/>
    <property type="evidence" value="ECO:0007669"/>
    <property type="project" value="TreeGrafter"/>
</dbReference>
<dbReference type="Pfam" id="PF11979">
    <property type="entry name" value="SARA_C"/>
    <property type="match status" value="2"/>
</dbReference>
<dbReference type="EMBL" id="SKCS01000138">
    <property type="protein sequence ID" value="TNN15991.1"/>
    <property type="molecule type" value="Genomic_DNA"/>
</dbReference>
<dbReference type="InterPro" id="IPR022557">
    <property type="entry name" value="SARA-like_C"/>
</dbReference>
<dbReference type="EMBL" id="SKCS01000138">
    <property type="protein sequence ID" value="TNN15990.1"/>
    <property type="molecule type" value="Genomic_DNA"/>
</dbReference>
<proteinExistence type="predicted"/>
<evidence type="ECO:0000313" key="3">
    <source>
        <dbReference type="Proteomes" id="UP000311919"/>
    </source>
</evidence>
<protein>
    <submittedName>
        <fullName evidence="2">Zinc finger FYVE domain-containing protein isoform 3</fullName>
    </submittedName>
</protein>
<dbReference type="EMBL" id="SKCS01000138">
    <property type="protein sequence ID" value="TNN15993.1"/>
    <property type="molecule type" value="Genomic_DNA"/>
</dbReference>
<gene>
    <name evidence="2" type="ORF">EWB00_000897</name>
</gene>
<feature type="domain" description="Smad anchor for receptor activation-like C-terminal" evidence="1">
    <location>
        <begin position="643"/>
        <end position="1155"/>
    </location>
</feature>
<organism evidence="2 3">
    <name type="scientific">Schistosoma japonicum</name>
    <name type="common">Blood fluke</name>
    <dbReference type="NCBI Taxonomy" id="6182"/>
    <lineage>
        <taxon>Eukaryota</taxon>
        <taxon>Metazoa</taxon>
        <taxon>Spiralia</taxon>
        <taxon>Lophotrochozoa</taxon>
        <taxon>Platyhelminthes</taxon>
        <taxon>Trematoda</taxon>
        <taxon>Digenea</taxon>
        <taxon>Strigeidida</taxon>
        <taxon>Schistosomatoidea</taxon>
        <taxon>Schistosomatidae</taxon>
        <taxon>Schistosoma</taxon>
    </lineage>
</organism>
<dbReference type="PANTHER" id="PTHR46319:SF3">
    <property type="entry name" value="ZINC FINGER FYVE DOMAIN-CONTAINING PROTEIN"/>
    <property type="match status" value="1"/>
</dbReference>
<dbReference type="STRING" id="6182.A0A4Z2DHN8"/>
<keyword evidence="3" id="KW-1185">Reference proteome</keyword>
<dbReference type="PANTHER" id="PTHR46319">
    <property type="entry name" value="ZINC FINGER FYVE DOMAIN-CONTAINING PROTEIN"/>
    <property type="match status" value="1"/>
</dbReference>
<dbReference type="Gene3D" id="3.30.500.40">
    <property type="match status" value="1"/>
</dbReference>
<dbReference type="AlphaFoldDB" id="A0A4Z2DHN8"/>
<reference evidence="2 3" key="1">
    <citation type="submission" date="2019-03" db="EMBL/GenBank/DDBJ databases">
        <title>An improved genome assembly of the fluke Schistosoma japonicum.</title>
        <authorList>
            <person name="Hu W."/>
            <person name="Luo F."/>
            <person name="Yin M."/>
            <person name="Mo X."/>
            <person name="Sun C."/>
            <person name="Wu Q."/>
            <person name="Zhu B."/>
            <person name="Xiang M."/>
            <person name="Wang J."/>
            <person name="Wang Y."/>
            <person name="Zhang T."/>
            <person name="Xu B."/>
            <person name="Zheng H."/>
            <person name="Feng Z."/>
        </authorList>
    </citation>
    <scope>NUCLEOTIDE SEQUENCE [LARGE SCALE GENOMIC DNA]</scope>
    <source>
        <strain evidence="2">HuSjv2</strain>
        <tissue evidence="2">Worms</tissue>
    </source>
</reference>
<dbReference type="Proteomes" id="UP000311919">
    <property type="component" value="Unassembled WGS sequence"/>
</dbReference>
<dbReference type="EMBL" id="SKCS01000138">
    <property type="protein sequence ID" value="TNN15992.1"/>
    <property type="molecule type" value="Genomic_DNA"/>
</dbReference>
<evidence type="ECO:0000313" key="2">
    <source>
        <dbReference type="EMBL" id="TNN15993.1"/>
    </source>
</evidence>
<dbReference type="GO" id="GO:0031901">
    <property type="term" value="C:early endosome membrane"/>
    <property type="evidence" value="ECO:0007669"/>
    <property type="project" value="TreeGrafter"/>
</dbReference>
<evidence type="ECO:0000259" key="1">
    <source>
        <dbReference type="SMART" id="SM01421"/>
    </source>
</evidence>
<comment type="caution">
    <text evidence="2">The sequence shown here is derived from an EMBL/GenBank/DDBJ whole genome shotgun (WGS) entry which is preliminary data.</text>
</comment>
<dbReference type="OrthoDB" id="5872154at2759"/>
<dbReference type="SMART" id="SM01421">
    <property type="entry name" value="DUF3480"/>
    <property type="match status" value="1"/>
</dbReference>
<name>A0A4Z2DHN8_SCHJA</name>